<protein>
    <recommendedName>
        <fullName evidence="3">F-box domain-containing protein</fullName>
    </recommendedName>
</protein>
<sequence length="315" mass="36156">MSTSMAPTHFMSFPDITLLEIFTYLSSEDVLYTFADLHDVHLIDLLTEHAAFRQICLSSQLSRGQYKVLSNGIWRYDSVCSFVCKEMFCDFITDFTPCPLFPSLTELRILGLRCITDFVADRLKLLDTDSRSYISIQWNQLTGCLQSLEHLFTYVERMSDDNEDESKLHRTWFTSAWTSWTIFWMNNHNVAPHSGVRHLGIGHSNILLHSIGKLFSNVHELTCQHPGSLSIVDSSLTPTPLINLRHLRLYDVVPELELLFDGIMLPHLHSLHGFIVPLFVALAGRANQTKTLDTVDHLVIIDHPDLDEWCFSFKQ</sequence>
<gene>
    <name evidence="1" type="ORF">OVN521_LOCUS309</name>
</gene>
<reference evidence="1" key="1">
    <citation type="submission" date="2021-02" db="EMBL/GenBank/DDBJ databases">
        <authorList>
            <person name="Nowell W R."/>
        </authorList>
    </citation>
    <scope>NUCLEOTIDE SEQUENCE</scope>
</reference>
<evidence type="ECO:0000313" key="1">
    <source>
        <dbReference type="EMBL" id="CAF3736635.1"/>
    </source>
</evidence>
<organism evidence="1 2">
    <name type="scientific">Rotaria magnacalcarata</name>
    <dbReference type="NCBI Taxonomy" id="392030"/>
    <lineage>
        <taxon>Eukaryota</taxon>
        <taxon>Metazoa</taxon>
        <taxon>Spiralia</taxon>
        <taxon>Gnathifera</taxon>
        <taxon>Rotifera</taxon>
        <taxon>Eurotatoria</taxon>
        <taxon>Bdelloidea</taxon>
        <taxon>Philodinida</taxon>
        <taxon>Philodinidae</taxon>
        <taxon>Rotaria</taxon>
    </lineage>
</organism>
<evidence type="ECO:0000313" key="2">
    <source>
        <dbReference type="Proteomes" id="UP000663866"/>
    </source>
</evidence>
<keyword evidence="2" id="KW-1185">Reference proteome</keyword>
<dbReference type="Proteomes" id="UP000663866">
    <property type="component" value="Unassembled WGS sequence"/>
</dbReference>
<accession>A0A818XG13</accession>
<evidence type="ECO:0008006" key="3">
    <source>
        <dbReference type="Google" id="ProtNLM"/>
    </source>
</evidence>
<proteinExistence type="predicted"/>
<dbReference type="AlphaFoldDB" id="A0A818XG13"/>
<comment type="caution">
    <text evidence="1">The sequence shown here is derived from an EMBL/GenBank/DDBJ whole genome shotgun (WGS) entry which is preliminary data.</text>
</comment>
<name>A0A818XG13_9BILA</name>
<dbReference type="EMBL" id="CAJOBG010000016">
    <property type="protein sequence ID" value="CAF3736635.1"/>
    <property type="molecule type" value="Genomic_DNA"/>
</dbReference>